<gene>
    <name evidence="1" type="ORF">SAMN02745152_01869</name>
</gene>
<accession>A0A1T4Q7K7</accession>
<dbReference type="OrthoDB" id="357887at2"/>
<keyword evidence="2" id="KW-1185">Reference proteome</keyword>
<evidence type="ECO:0000313" key="1">
    <source>
        <dbReference type="EMBL" id="SJZ99684.1"/>
    </source>
</evidence>
<dbReference type="STRING" id="225004.SAMN02745152_01869"/>
<protein>
    <submittedName>
        <fullName evidence="1">Uncharacterized protein</fullName>
    </submittedName>
</protein>
<sequence>MNLMNRRNFLFTGLFFLFFGQIFCQEQNNFLKDEIYAELKEKGSIKHLIQSKDGFELSLTPDTEFCKRAANAWNLSENPNLVSENLFLISKEELKEKSSNPENAEVSMGKVSKIVRSISKMKGMQYFSNGAQRWETLYHQAYVCKSVKEKNEPLPDVLEGSADGLKIFAFLEDNSFGKSVYSLEYAQTEQEIGFFLTNAESWTYAFVKALNPENVKINMVVIDNGDSFIVYMVLFAKHKKVPLLGERIQKSLANRIDAIFNWFTLQF</sequence>
<dbReference type="InterPro" id="IPR046745">
    <property type="entry name" value="DUF6675"/>
</dbReference>
<dbReference type="GeneID" id="303368099"/>
<proteinExistence type="predicted"/>
<reference evidence="1 2" key="1">
    <citation type="submission" date="2017-02" db="EMBL/GenBank/DDBJ databases">
        <authorList>
            <person name="Peterson S.W."/>
        </authorList>
    </citation>
    <scope>NUCLEOTIDE SEQUENCE [LARGE SCALE GENOMIC DNA]</scope>
    <source>
        <strain evidence="1 2">ATCC BAA-909</strain>
    </source>
</reference>
<organism evidence="1 2">
    <name type="scientific">Treponema berlinense</name>
    <dbReference type="NCBI Taxonomy" id="225004"/>
    <lineage>
        <taxon>Bacteria</taxon>
        <taxon>Pseudomonadati</taxon>
        <taxon>Spirochaetota</taxon>
        <taxon>Spirochaetia</taxon>
        <taxon>Spirochaetales</taxon>
        <taxon>Treponemataceae</taxon>
        <taxon>Treponema</taxon>
    </lineage>
</organism>
<dbReference type="AlphaFoldDB" id="A0A1T4Q7K7"/>
<dbReference type="EMBL" id="FUXC01000012">
    <property type="protein sequence ID" value="SJZ99684.1"/>
    <property type="molecule type" value="Genomic_DNA"/>
</dbReference>
<dbReference type="Proteomes" id="UP000190395">
    <property type="component" value="Unassembled WGS sequence"/>
</dbReference>
<evidence type="ECO:0000313" key="2">
    <source>
        <dbReference type="Proteomes" id="UP000190395"/>
    </source>
</evidence>
<name>A0A1T4Q7K7_9SPIR</name>
<dbReference type="RefSeq" id="WP_078931607.1">
    <property type="nucleotide sequence ID" value="NZ_FUXC01000012.1"/>
</dbReference>
<dbReference type="Pfam" id="PF20380">
    <property type="entry name" value="DUF6675"/>
    <property type="match status" value="1"/>
</dbReference>